<reference evidence="2 3" key="1">
    <citation type="journal article" date="2022" name="Int. J. Syst. Evol. Microbiol.">
        <title>Flavobacterium ammonificans sp. nov. and Flavobacterium ammoniigenes sp. nov., ammonifying bacteria isolated from surface river water.</title>
        <authorList>
            <person name="Watanabe K."/>
            <person name="Kitamura T."/>
            <person name="Ogata Y."/>
            <person name="Shindo C."/>
            <person name="Suda W."/>
        </authorList>
    </citation>
    <scope>NUCLEOTIDE SEQUENCE [LARGE SCALE GENOMIC DNA]</scope>
    <source>
        <strain evidence="2 3">GENT5</strain>
    </source>
</reference>
<accession>A0ABM7V4I7</accession>
<sequence>MRKALVIVLFLQSIFLWAQITLPIQQSNIPKNNLVVNYDFSKTASFTRGSGTVTNLAGTASGNGTLYNAPIFMNSLGLISFNGSNQYVVTPNIRTYFKSVNTSFQKSFTMSFWFYPIASTGVLVSELDSQTPSGGWHASNIEMVNGYLKYRIWNGSIVTSTSAVNLNQWYHVAMVYDGTSVKGYLNGVLQGTQAGAREIPTTSQHYAIGAGETTNMGTSAYGNFHLAQFKMFNLPFTDFDVVQEYESRKSEFDYAIHSPSTNSNPSYWSVSSAWNSETTFSQDHYTPWLNNSRLGWAALYNDANQWITLNYDEPTYIKGIVTQGRANNGGQWVKTAHIETSLTGSAPWSRVQTNVALNTNSTDDVRINFPSPVFTKFVRVLPTDWNNHITLRMGLLVKPNTSTSDNLVLHYNPSMTESYPGSGTSLVDLSGNGLTGTMSNLSYTNPAFTFNGSTSQVSIPDNAALEPGTGSWTIEVWFKNVGSSGTVIGKYNNGGNSANISYALRLVGSNLIRADFSNGSTAIVTDNYTFTTNTWIQMVYIWDKTNNSIYTYSNGVLKQTKAISITGGILNATTNLFLGSYNGGEYSQYFNGQMGIVRIYKKALNATEVLTNFNSNRALYGL</sequence>
<organism evidence="2 3">
    <name type="scientific">Flavobacterium ammoniigenes</name>
    <dbReference type="NCBI Taxonomy" id="1751095"/>
    <lineage>
        <taxon>Bacteria</taxon>
        <taxon>Pseudomonadati</taxon>
        <taxon>Bacteroidota</taxon>
        <taxon>Flavobacteriia</taxon>
        <taxon>Flavobacteriales</taxon>
        <taxon>Flavobacteriaceae</taxon>
        <taxon>Flavobacterium</taxon>
    </lineage>
</organism>
<dbReference type="Gene3D" id="2.60.120.200">
    <property type="match status" value="2"/>
</dbReference>
<feature type="domain" description="F5/8 type C" evidence="1">
    <location>
        <begin position="249"/>
        <end position="398"/>
    </location>
</feature>
<name>A0ABM7V4I7_9FLAO</name>
<dbReference type="InterPro" id="IPR008979">
    <property type="entry name" value="Galactose-bd-like_sf"/>
</dbReference>
<evidence type="ECO:0000313" key="3">
    <source>
        <dbReference type="Proteomes" id="UP001319867"/>
    </source>
</evidence>
<evidence type="ECO:0000313" key="2">
    <source>
        <dbReference type="EMBL" id="BDB54446.1"/>
    </source>
</evidence>
<dbReference type="SUPFAM" id="SSF49785">
    <property type="entry name" value="Galactose-binding domain-like"/>
    <property type="match status" value="1"/>
</dbReference>
<dbReference type="PANTHER" id="PTHR24543">
    <property type="entry name" value="MULTICOPPER OXIDASE-RELATED"/>
    <property type="match status" value="1"/>
</dbReference>
<dbReference type="SUPFAM" id="SSF49899">
    <property type="entry name" value="Concanavalin A-like lectins/glucanases"/>
    <property type="match status" value="2"/>
</dbReference>
<dbReference type="Pfam" id="PF00754">
    <property type="entry name" value="F5_F8_type_C"/>
    <property type="match status" value="1"/>
</dbReference>
<proteinExistence type="predicted"/>
<dbReference type="PROSITE" id="PS01285">
    <property type="entry name" value="FA58C_1"/>
    <property type="match status" value="1"/>
</dbReference>
<dbReference type="Pfam" id="PF13385">
    <property type="entry name" value="Laminin_G_3"/>
    <property type="match status" value="2"/>
</dbReference>
<dbReference type="RefSeq" id="WP_229318183.1">
    <property type="nucleotide sequence ID" value="NZ_AP025184.1"/>
</dbReference>
<dbReference type="EMBL" id="AP025184">
    <property type="protein sequence ID" value="BDB54446.1"/>
    <property type="molecule type" value="Genomic_DNA"/>
</dbReference>
<dbReference type="PANTHER" id="PTHR24543:SF325">
    <property type="entry name" value="F5_8 TYPE C DOMAIN-CONTAINING PROTEIN"/>
    <property type="match status" value="1"/>
</dbReference>
<dbReference type="PROSITE" id="PS50022">
    <property type="entry name" value="FA58C_3"/>
    <property type="match status" value="1"/>
</dbReference>
<dbReference type="InterPro" id="IPR013320">
    <property type="entry name" value="ConA-like_dom_sf"/>
</dbReference>
<reference evidence="2 3" key="2">
    <citation type="journal article" date="2022" name="Microorganisms">
        <title>Complete Genome Sequences of Two Flavobacterium ammonificans Strains and a Flavobacterium ammoniigenes Strain of Ammonifying Bacterioplankton Isolated from Surface River Water.</title>
        <authorList>
            <person name="Suda W."/>
            <person name="Ogata Y."/>
            <person name="Shindo C."/>
            <person name="Watanabe K."/>
        </authorList>
    </citation>
    <scope>NUCLEOTIDE SEQUENCE [LARGE SCALE GENOMIC DNA]</scope>
    <source>
        <strain evidence="2 3">GENT5</strain>
    </source>
</reference>
<dbReference type="Gene3D" id="2.60.120.260">
    <property type="entry name" value="Galactose-binding domain-like"/>
    <property type="match status" value="1"/>
</dbReference>
<dbReference type="Proteomes" id="UP001319867">
    <property type="component" value="Chromosome"/>
</dbReference>
<dbReference type="InterPro" id="IPR000421">
    <property type="entry name" value="FA58C"/>
</dbReference>
<evidence type="ECO:0000259" key="1">
    <source>
        <dbReference type="PROSITE" id="PS50022"/>
    </source>
</evidence>
<protein>
    <recommendedName>
        <fullName evidence="1">F5/8 type C domain-containing protein</fullName>
    </recommendedName>
</protein>
<keyword evidence="3" id="KW-1185">Reference proteome</keyword>
<gene>
    <name evidence="2" type="ORF">GENT5_07510</name>
</gene>